<accession>A0ACC1PH31</accession>
<protein>
    <submittedName>
        <fullName evidence="1">Uncharacterized protein</fullName>
    </submittedName>
</protein>
<keyword evidence="2" id="KW-1185">Reference proteome</keyword>
<reference evidence="1" key="1">
    <citation type="submission" date="2022-08" db="EMBL/GenBank/DDBJ databases">
        <title>Genome Sequence of Pycnoporus sanguineus.</title>
        <authorList>
            <person name="Buettner E."/>
        </authorList>
    </citation>
    <scope>NUCLEOTIDE SEQUENCE</scope>
    <source>
        <strain evidence="1">CG-C14</strain>
    </source>
</reference>
<dbReference type="Proteomes" id="UP001144978">
    <property type="component" value="Unassembled WGS sequence"/>
</dbReference>
<name>A0ACC1PH31_9APHY</name>
<gene>
    <name evidence="1" type="ORF">NUW54_g7926</name>
</gene>
<comment type="caution">
    <text evidence="1">The sequence shown here is derived from an EMBL/GenBank/DDBJ whole genome shotgun (WGS) entry which is preliminary data.</text>
</comment>
<organism evidence="1 2">
    <name type="scientific">Trametes sanguinea</name>
    <dbReference type="NCBI Taxonomy" id="158606"/>
    <lineage>
        <taxon>Eukaryota</taxon>
        <taxon>Fungi</taxon>
        <taxon>Dikarya</taxon>
        <taxon>Basidiomycota</taxon>
        <taxon>Agaricomycotina</taxon>
        <taxon>Agaricomycetes</taxon>
        <taxon>Polyporales</taxon>
        <taxon>Polyporaceae</taxon>
        <taxon>Trametes</taxon>
    </lineage>
</organism>
<sequence>MVLCMGYMGRLGSVGLRTAARPALSLNASHAYARSLSTLGLQRPRVLAQSDFRSLQQRSLSLWGSSKPSAPVAQAEPTPAETSASVQASTTDATSEPEPVPSESLSFCSACDLHHRHLSTGQTHRRHRRRRLVTYAISPLTRACAPELPLRHLDTPPHLHDISPIARSSPRARPHPLDESPVASNVVAAERNE</sequence>
<evidence type="ECO:0000313" key="1">
    <source>
        <dbReference type="EMBL" id="KAJ2992472.1"/>
    </source>
</evidence>
<evidence type="ECO:0000313" key="2">
    <source>
        <dbReference type="Proteomes" id="UP001144978"/>
    </source>
</evidence>
<dbReference type="EMBL" id="JANSHE010002371">
    <property type="protein sequence ID" value="KAJ2992472.1"/>
    <property type="molecule type" value="Genomic_DNA"/>
</dbReference>
<proteinExistence type="predicted"/>